<sequence length="513" mass="56246">MAETQNYDPALLQKFEDEVWNKVPHKEGDKIVNATPLVDLTADLKECAKTVFKLNLDDKDFKIYGKFDSVLPSGSIKVRAASHIIHEAIKEGKCNGKRVVIEATSGNFGIALGLLSKLGVTVVALVSRKLQEGVFKELRNENIKIMDLEMDICPAPGMENKADEMAAKATAANIRSQLNEMGFDPQVFDNNLGEIESLLAKQDIINLARFLAEIYNMFCPKQYDNELNIDIHNTVTAPEIDQQLHENGDSLEDYALFCSFGTGGTSGGLSQYMSEKYNKKAVHVVFPPLGQDVAGIRTKSKAEGLTLYNPQAYTEHEVDFENAKLILKYMVDKGHDIGESSALELYAALEMAYKGEIKKAVVIIADGIEKYKKNFEMIGKSDVPMRVSLEDAAAVAGDYDNIIWVHTQYTPKDEGIEIIAKSLGVDKSKITIPKASTINNLLSTQQVPEELSKELEGSKGKSLLVCMAGNTSLMTAQVLASKGIVTQSLNGGITNLPEGRGKNPGEYIQAARE</sequence>
<keyword evidence="3" id="KW-1185">Reference proteome</keyword>
<dbReference type="EMBL" id="JOKN01000028">
    <property type="protein sequence ID" value="KEQ56191.1"/>
    <property type="molecule type" value="Genomic_DNA"/>
</dbReference>
<dbReference type="InterPro" id="IPR001926">
    <property type="entry name" value="TrpB-like_PALP"/>
</dbReference>
<protein>
    <submittedName>
        <fullName evidence="2">Cysteine synthase B protein</fullName>
        <ecNumber evidence="2">2.5.1.47</ecNumber>
    </submittedName>
</protein>
<dbReference type="PATRIC" id="fig|1502293.3.peg.1257"/>
<evidence type="ECO:0000313" key="2">
    <source>
        <dbReference type="EMBL" id="KEQ56191.1"/>
    </source>
</evidence>
<accession>A0A081RLW8</accession>
<keyword evidence="2" id="KW-0808">Transferase</keyword>
<dbReference type="InterPro" id="IPR036052">
    <property type="entry name" value="TrpB-like_PALP_sf"/>
</dbReference>
<gene>
    <name evidence="2" type="primary">cysM</name>
    <name evidence="2" type="ORF">AAA799N04_01357</name>
</gene>
<dbReference type="EC" id="2.5.1.47" evidence="2"/>
<organism evidence="2 3">
    <name type="scientific">Marine Group I thaumarchaeote SCGC AAA799-N04</name>
    <dbReference type="NCBI Taxonomy" id="1502293"/>
    <lineage>
        <taxon>Archaea</taxon>
        <taxon>Nitrososphaerota</taxon>
        <taxon>Marine Group I</taxon>
    </lineage>
</organism>
<dbReference type="PANTHER" id="PTHR10314">
    <property type="entry name" value="CYSTATHIONINE BETA-SYNTHASE"/>
    <property type="match status" value="1"/>
</dbReference>
<dbReference type="Proteomes" id="UP000028059">
    <property type="component" value="Unassembled WGS sequence"/>
</dbReference>
<dbReference type="Gene3D" id="3.40.50.1100">
    <property type="match status" value="4"/>
</dbReference>
<feature type="domain" description="Tryptophan synthase beta chain-like PALP" evidence="1">
    <location>
        <begin position="61"/>
        <end position="365"/>
    </location>
</feature>
<proteinExistence type="predicted"/>
<dbReference type="AlphaFoldDB" id="A0A081RLW8"/>
<evidence type="ECO:0000259" key="1">
    <source>
        <dbReference type="Pfam" id="PF00291"/>
    </source>
</evidence>
<dbReference type="InterPro" id="IPR050214">
    <property type="entry name" value="Cys_Synth/Cystath_Beta-Synth"/>
</dbReference>
<dbReference type="SUPFAM" id="SSF53686">
    <property type="entry name" value="Tryptophan synthase beta subunit-like PLP-dependent enzymes"/>
    <property type="match status" value="1"/>
</dbReference>
<reference evidence="2 3" key="1">
    <citation type="submission" date="2014-06" db="EMBL/GenBank/DDBJ databases">
        <authorList>
            <person name="Ngugi D.K."/>
            <person name="Blom J."/>
            <person name="Alam I."/>
            <person name="Rashid M."/>
            <person name="Ba Alawi W."/>
            <person name="Zhang G."/>
            <person name="Hikmawan T."/>
            <person name="Guan Y."/>
            <person name="Antunes A."/>
            <person name="Siam R."/>
            <person name="ElDorry H."/>
            <person name="Bajic V."/>
            <person name="Stingl U."/>
        </authorList>
    </citation>
    <scope>NUCLEOTIDE SEQUENCE [LARGE SCALE GENOMIC DNA]</scope>
    <source>
        <strain evidence="2">SCGC AAA799-N04</strain>
    </source>
</reference>
<comment type="caution">
    <text evidence="2">The sequence shown here is derived from an EMBL/GenBank/DDBJ whole genome shotgun (WGS) entry which is preliminary data.</text>
</comment>
<dbReference type="Pfam" id="PF00291">
    <property type="entry name" value="PALP"/>
    <property type="match status" value="1"/>
</dbReference>
<name>A0A081RLW8_9ARCH</name>
<dbReference type="GO" id="GO:0004124">
    <property type="term" value="F:cysteine synthase activity"/>
    <property type="evidence" value="ECO:0007669"/>
    <property type="project" value="UniProtKB-EC"/>
</dbReference>
<evidence type="ECO:0000313" key="3">
    <source>
        <dbReference type="Proteomes" id="UP000028059"/>
    </source>
</evidence>